<evidence type="ECO:0000313" key="6">
    <source>
        <dbReference type="Proteomes" id="UP001050691"/>
    </source>
</evidence>
<dbReference type="EMBL" id="BPWL01000006">
    <property type="protein sequence ID" value="GJJ10885.1"/>
    <property type="molecule type" value="Genomic_DNA"/>
</dbReference>
<evidence type="ECO:0000313" key="5">
    <source>
        <dbReference type="EMBL" id="GJJ10885.1"/>
    </source>
</evidence>
<proteinExistence type="predicted"/>
<dbReference type="Proteomes" id="UP001050691">
    <property type="component" value="Unassembled WGS sequence"/>
</dbReference>
<feature type="compositionally biased region" description="Basic and acidic residues" evidence="1">
    <location>
        <begin position="637"/>
        <end position="649"/>
    </location>
</feature>
<dbReference type="Pfam" id="PF13967">
    <property type="entry name" value="RSN1_TM"/>
    <property type="match status" value="1"/>
</dbReference>
<accession>A0AAV5AG21</accession>
<feature type="transmembrane region" description="Helical" evidence="2">
    <location>
        <begin position="595"/>
        <end position="612"/>
    </location>
</feature>
<evidence type="ECO:0000259" key="3">
    <source>
        <dbReference type="Pfam" id="PF13967"/>
    </source>
</evidence>
<protein>
    <submittedName>
        <fullName evidence="5">Uncharacterized protein</fullName>
    </submittedName>
</protein>
<feature type="transmembrane region" description="Helical" evidence="2">
    <location>
        <begin position="151"/>
        <end position="173"/>
    </location>
</feature>
<keyword evidence="2" id="KW-0472">Membrane</keyword>
<dbReference type="GO" id="GO:0005886">
    <property type="term" value="C:plasma membrane"/>
    <property type="evidence" value="ECO:0007669"/>
    <property type="project" value="TreeGrafter"/>
</dbReference>
<feature type="transmembrane region" description="Helical" evidence="2">
    <location>
        <begin position="570"/>
        <end position="589"/>
    </location>
</feature>
<dbReference type="InterPro" id="IPR045122">
    <property type="entry name" value="Csc1-like"/>
</dbReference>
<keyword evidence="6" id="KW-1185">Reference proteome</keyword>
<evidence type="ECO:0000256" key="1">
    <source>
        <dbReference type="SAM" id="MobiDB-lite"/>
    </source>
</evidence>
<feature type="domain" description="CSC1/OSCA1-like cytosolic" evidence="4">
    <location>
        <begin position="276"/>
        <end position="516"/>
    </location>
</feature>
<dbReference type="PANTHER" id="PTHR13018:SF139">
    <property type="entry name" value="PHOSPHATE METABOLISM PROTEIN 7"/>
    <property type="match status" value="1"/>
</dbReference>
<keyword evidence="2" id="KW-1133">Transmembrane helix</keyword>
<gene>
    <name evidence="5" type="ORF">Clacol_005113</name>
</gene>
<feature type="compositionally biased region" description="Polar residues" evidence="1">
    <location>
        <begin position="650"/>
        <end position="662"/>
    </location>
</feature>
<dbReference type="AlphaFoldDB" id="A0AAV5AG21"/>
<feature type="region of interest" description="Disordered" evidence="1">
    <location>
        <begin position="637"/>
        <end position="662"/>
    </location>
</feature>
<sequence>MATIQDRNFSRTYAGLKNQFAVAGVLAAICLVGYELMRRQRRGRGRRMSQKELGNVETWEKPSPALPIFPLRWIIQALSFPESSLPNLIGVDASVYVRFLRGCRLFVFLHTITTFPIVFAVHIVFSSSEIPLNTMDKASISSLVPSHQRLLFIHVILAYWIAITWVTNLYWIARDTFRFRAQTIQSLTQRYSSSDDSVPSLDDLKNRGLRLRTVMVTNIPVPLRSEKDLKEYFEYYMSRPLAEPPIAFGFFTRLATLLYHRIISSSTVKRFKAIPDDAMNHHYREDQNGSVPTIEQVVIARKTTELASLLERHDTVLKDLEYAHICLAKNVLQAIRDYHEAPDQQLTEEEKELLSALSPFVERFRVPSSQPGYTIITPLRRVKDLLFRSVKSDENETTDDSGTDKLPDQTIWEILHSLPRTYLDQYQPLTSLRRLFRGKSVPAIDYYTTRLAYLTALIHDDKSRPIEDYHATSTAFVTFSNIGDARRAVKYLQTHPSNPLACLVVPAPDIRDLDWPRIMKSSFTGEFIKDWVIELGVWAFTLSWIIPLLHVYSRTYENNGKIILIRLVRFSLDGLILAHVVFLAFLVVLKETAEATFIGILLVLTVVTKLSLTRICRMKFGKGDEAEEAIFNRLHGQEESPVSKHETHQDTQQVDKSGNNNDLPVQSIIAKTLSHSPTTSEIPHLKTWKEFPNGFNFSYASYPPRRQVDLHRPVNPFQVKEELDTQLSGEGHENNVTKRLMTEPERMDNLASLSNHRQPAQIVTSHPPFQNWDDSPDLDRSYENPFYCASVENVLWLPRNPFGNLDLDDTVDLHVSLTSEGQSENLNRWLDQDKGEEEGVVIPLTQSPRVSLASSLSAPLPLRTDSGLSRGSRLFGPPERQYTGMEDISMSSVLTARVSALENSNRDRGNLAVVKRKFSADHRSELQQTISLDANVIPRRPRLHSRTYAEPAHEPDVQAESTVLREPIQLVSSPSEEGTGTRSVIPLNEAVLSEVVAEEKHHALQRIQREAMEKKMQEKYRPSWWRWFFWYNGDSHRTRTETA</sequence>
<dbReference type="Pfam" id="PF14703">
    <property type="entry name" value="PHM7_cyt"/>
    <property type="match status" value="1"/>
</dbReference>
<dbReference type="GO" id="GO:0005227">
    <property type="term" value="F:calcium-activated cation channel activity"/>
    <property type="evidence" value="ECO:0007669"/>
    <property type="project" value="InterPro"/>
</dbReference>
<evidence type="ECO:0000259" key="4">
    <source>
        <dbReference type="Pfam" id="PF14703"/>
    </source>
</evidence>
<keyword evidence="2" id="KW-0812">Transmembrane</keyword>
<dbReference type="InterPro" id="IPR027815">
    <property type="entry name" value="CSC1/OSCA1-like_cyt"/>
</dbReference>
<feature type="transmembrane region" description="Helical" evidence="2">
    <location>
        <begin position="20"/>
        <end position="37"/>
    </location>
</feature>
<name>A0AAV5AG21_9AGAM</name>
<evidence type="ECO:0000256" key="2">
    <source>
        <dbReference type="SAM" id="Phobius"/>
    </source>
</evidence>
<feature type="transmembrane region" description="Helical" evidence="2">
    <location>
        <begin position="531"/>
        <end position="549"/>
    </location>
</feature>
<feature type="transmembrane region" description="Helical" evidence="2">
    <location>
        <begin position="105"/>
        <end position="125"/>
    </location>
</feature>
<comment type="caution">
    <text evidence="5">The sequence shown here is derived from an EMBL/GenBank/DDBJ whole genome shotgun (WGS) entry which is preliminary data.</text>
</comment>
<dbReference type="PANTHER" id="PTHR13018">
    <property type="entry name" value="PROBABLE MEMBRANE PROTEIN DUF221-RELATED"/>
    <property type="match status" value="1"/>
</dbReference>
<feature type="domain" description="CSC1/OSCA1-like N-terminal transmembrane" evidence="3">
    <location>
        <begin position="18"/>
        <end position="170"/>
    </location>
</feature>
<reference evidence="5" key="1">
    <citation type="submission" date="2021-10" db="EMBL/GenBank/DDBJ databases">
        <title>De novo Genome Assembly of Clathrus columnatus (Basidiomycota, Fungi) Using Illumina and Nanopore Sequence Data.</title>
        <authorList>
            <person name="Ogiso-Tanaka E."/>
            <person name="Itagaki H."/>
            <person name="Hosoya T."/>
            <person name="Hosaka K."/>
        </authorList>
    </citation>
    <scope>NUCLEOTIDE SEQUENCE</scope>
    <source>
        <strain evidence="5">MO-923</strain>
    </source>
</reference>
<organism evidence="5 6">
    <name type="scientific">Clathrus columnatus</name>
    <dbReference type="NCBI Taxonomy" id="1419009"/>
    <lineage>
        <taxon>Eukaryota</taxon>
        <taxon>Fungi</taxon>
        <taxon>Dikarya</taxon>
        <taxon>Basidiomycota</taxon>
        <taxon>Agaricomycotina</taxon>
        <taxon>Agaricomycetes</taxon>
        <taxon>Phallomycetidae</taxon>
        <taxon>Phallales</taxon>
        <taxon>Clathraceae</taxon>
        <taxon>Clathrus</taxon>
    </lineage>
</organism>
<dbReference type="InterPro" id="IPR032880">
    <property type="entry name" value="CSC1/OSCA1-like_N"/>
</dbReference>